<keyword evidence="3" id="KW-1185">Reference proteome</keyword>
<reference evidence="2" key="1">
    <citation type="journal article" date="2012" name="Nat. Biotechnol.">
        <title>Draft genome sequence of pigeonpea (Cajanus cajan), an orphan legume crop of resource-poor farmers.</title>
        <authorList>
            <person name="Varshney R.K."/>
            <person name="Chen W."/>
            <person name="Li Y."/>
            <person name="Bharti A.K."/>
            <person name="Saxena R.K."/>
            <person name="Schlueter J.A."/>
            <person name="Donoghue M.T."/>
            <person name="Azam S."/>
            <person name="Fan G."/>
            <person name="Whaley A.M."/>
            <person name="Farmer A.D."/>
            <person name="Sheridan J."/>
            <person name="Iwata A."/>
            <person name="Tuteja R."/>
            <person name="Penmetsa R.V."/>
            <person name="Wu W."/>
            <person name="Upadhyaya H.D."/>
            <person name="Yang S.P."/>
            <person name="Shah T."/>
            <person name="Saxena K.B."/>
            <person name="Michael T."/>
            <person name="McCombie W.R."/>
            <person name="Yang B."/>
            <person name="Zhang G."/>
            <person name="Yang H."/>
            <person name="Wang J."/>
            <person name="Spillane C."/>
            <person name="Cook D.R."/>
            <person name="May G.D."/>
            <person name="Xu X."/>
            <person name="Jackson S.A."/>
        </authorList>
    </citation>
    <scope>NUCLEOTIDE SEQUENCE [LARGE SCALE GENOMIC DNA]</scope>
</reference>
<gene>
    <name evidence="2" type="ORF">KK1_032174</name>
</gene>
<accession>A0A151RUL7</accession>
<protein>
    <submittedName>
        <fullName evidence="2">Ribonuclease H protein At1g65750 family</fullName>
    </submittedName>
</protein>
<feature type="domain" description="Reverse transcriptase zinc-binding" evidence="1">
    <location>
        <begin position="259"/>
        <end position="349"/>
    </location>
</feature>
<dbReference type="Gramene" id="C.cajan_34670.t">
    <property type="protein sequence ID" value="C.cajan_34670.t.cds1"/>
    <property type="gene ID" value="C.cajan_34670"/>
</dbReference>
<proteinExistence type="predicted"/>
<dbReference type="PANTHER" id="PTHR33116">
    <property type="entry name" value="REVERSE TRANSCRIPTASE ZINC-BINDING DOMAIN-CONTAINING PROTEIN-RELATED-RELATED"/>
    <property type="match status" value="1"/>
</dbReference>
<organism evidence="2 3">
    <name type="scientific">Cajanus cajan</name>
    <name type="common">Pigeon pea</name>
    <name type="synonym">Cajanus indicus</name>
    <dbReference type="NCBI Taxonomy" id="3821"/>
    <lineage>
        <taxon>Eukaryota</taxon>
        <taxon>Viridiplantae</taxon>
        <taxon>Streptophyta</taxon>
        <taxon>Embryophyta</taxon>
        <taxon>Tracheophyta</taxon>
        <taxon>Spermatophyta</taxon>
        <taxon>Magnoliopsida</taxon>
        <taxon>eudicotyledons</taxon>
        <taxon>Gunneridae</taxon>
        <taxon>Pentapetalae</taxon>
        <taxon>rosids</taxon>
        <taxon>fabids</taxon>
        <taxon>Fabales</taxon>
        <taxon>Fabaceae</taxon>
        <taxon>Papilionoideae</taxon>
        <taxon>50 kb inversion clade</taxon>
        <taxon>NPAAA clade</taxon>
        <taxon>indigoferoid/millettioid clade</taxon>
        <taxon>Phaseoleae</taxon>
        <taxon>Cajanus</taxon>
    </lineage>
</organism>
<dbReference type="InterPro" id="IPR026960">
    <property type="entry name" value="RVT-Znf"/>
</dbReference>
<dbReference type="EMBL" id="KQ483564">
    <property type="protein sequence ID" value="KYP46236.1"/>
    <property type="molecule type" value="Genomic_DNA"/>
</dbReference>
<name>A0A151RUL7_CAJCA</name>
<evidence type="ECO:0000313" key="3">
    <source>
        <dbReference type="Proteomes" id="UP000075243"/>
    </source>
</evidence>
<dbReference type="Proteomes" id="UP000075243">
    <property type="component" value="Unassembled WGS sequence"/>
</dbReference>
<dbReference type="PANTHER" id="PTHR33116:SF86">
    <property type="entry name" value="REVERSE TRANSCRIPTASE DOMAIN-CONTAINING PROTEIN"/>
    <property type="match status" value="1"/>
</dbReference>
<sequence length="507" mass="57958">MIGRKKKALFNNIKDRIWQKIQHWSGKHLSKAGRETLLKSVGQSIPSYYMSVFLIPSSLGDEIQRMLNSFWWGSNRHSGKGIHWLSWEKLSMRKEHGGMGFRNLYGFNLAMLGKQGWKFLTNQDAIVTRVFKAKYFPRGDFLGANLGHNPSFTWRSIHASQVVVMGGMRWCIGNGLRINPWIDPWLRQQGKPYVTSLPSAGYEEIRIADLIDFENGTWKFDLINRIFNQRDVDAIKDIPLLQLDEADTLTWNLNRKGSYSVKSAYYLIMESLLCNSISRLPGDWKKLWALPIPHNMKIFLWRLLRDCLPSRQRLQQKGVPCTSLCPHCEAAQENNWHIFFGCQEAQTVWQATGIWQHIKSLIDVGEGIVEVIFSLLGSISQSHIVEVVVTLSCIWRRRNAKVWDQGAPPSGVATSQAKQYFRDWQAAQARSSTQRTPPVHDLQWKKPHAGTFTCNIDAALFQDSSYFGYSMCIRNDHGQFLTAKTGWAHGLPPVHEAEATALLTAIQ</sequence>
<dbReference type="Pfam" id="PF13966">
    <property type="entry name" value="zf-RVT"/>
    <property type="match status" value="1"/>
</dbReference>
<dbReference type="AlphaFoldDB" id="A0A151RUL7"/>
<evidence type="ECO:0000313" key="2">
    <source>
        <dbReference type="EMBL" id="KYP46236.1"/>
    </source>
</evidence>
<dbReference type="OMA" id="ENNWHIF"/>
<evidence type="ECO:0000259" key="1">
    <source>
        <dbReference type="Pfam" id="PF13966"/>
    </source>
</evidence>